<sequence length="60" mass="6497">MGKKNGPEAWHARVLGEESERLTAAVRILEWREGYVCAGGVLESDLNSDQLLIRSEGAGA</sequence>
<gene>
    <name evidence="1" type="primary">69</name>
    <name evidence="1" type="ORF">SEA_KULEANA_69</name>
</gene>
<dbReference type="GeneID" id="55814245"/>
<proteinExistence type="predicted"/>
<evidence type="ECO:0000313" key="2">
    <source>
        <dbReference type="Proteomes" id="UP000394254"/>
    </source>
</evidence>
<evidence type="ECO:0000313" key="1">
    <source>
        <dbReference type="EMBL" id="QGH74556.1"/>
    </source>
</evidence>
<keyword evidence="2" id="KW-1185">Reference proteome</keyword>
<reference evidence="1 2" key="1">
    <citation type="submission" date="2019-09" db="EMBL/GenBank/DDBJ databases">
        <authorList>
            <person name="Barrows A.R."/>
            <person name="Franco J.W."/>
            <person name="Javier C.J."/>
            <person name="Lucero K.A."/>
            <person name="Madrid E.R."/>
            <person name="Margerin I.A.R."/>
            <person name="Moore C.L."/>
            <person name="Neustel K.S."/>
            <person name="Ornellas N.W."/>
            <person name="Oshiro K."/>
            <person name="Severson C.G."/>
            <person name="Vavra L.H."/>
            <person name="Wilcer A."/>
            <person name="Donachie S.P."/>
            <person name="Reed F.A."/>
            <person name="Palecanda S."/>
            <person name="Chong R.A."/>
            <person name="Porter M.L."/>
            <person name="Washington J.M."/>
            <person name="Garlena R.A."/>
            <person name="Russell D.A."/>
            <person name="Pope W.H."/>
            <person name="Jacobs-Sera D."/>
            <person name="Hatfull G.F."/>
        </authorList>
    </citation>
    <scope>NUCLEOTIDE SEQUENCE [LARGE SCALE GENOMIC DNA]</scope>
</reference>
<dbReference type="Proteomes" id="UP000394254">
    <property type="component" value="Segment"/>
</dbReference>
<dbReference type="RefSeq" id="YP_009884877.1">
    <property type="nucleotide sequence ID" value="NC_049473.1"/>
</dbReference>
<name>A0A5Q2WEP0_9CAUD</name>
<dbReference type="EMBL" id="MN484600">
    <property type="protein sequence ID" value="QGH74556.1"/>
    <property type="molecule type" value="Genomic_DNA"/>
</dbReference>
<dbReference type="KEGG" id="vg:55814245"/>
<accession>A0A5Q2WEP0</accession>
<protein>
    <submittedName>
        <fullName evidence="1">Uncharacterized protein</fullName>
    </submittedName>
</protein>
<organism evidence="1 2">
    <name type="scientific">Arthrobacter phage Kuleana</name>
    <dbReference type="NCBI Taxonomy" id="2653270"/>
    <lineage>
        <taxon>Viruses</taxon>
        <taxon>Duplodnaviria</taxon>
        <taxon>Heunggongvirae</taxon>
        <taxon>Uroviricota</taxon>
        <taxon>Caudoviricetes</taxon>
        <taxon>Kuleanavirus</taxon>
        <taxon>Kuleanavirus kuleana</taxon>
    </lineage>
</organism>